<evidence type="ECO:0000259" key="1">
    <source>
        <dbReference type="PROSITE" id="PS50181"/>
    </source>
</evidence>
<comment type="caution">
    <text evidence="2">The sequence shown here is derived from an EMBL/GenBank/DDBJ whole genome shotgun (WGS) entry which is preliminary data.</text>
</comment>
<dbReference type="InterPro" id="IPR036047">
    <property type="entry name" value="F-box-like_dom_sf"/>
</dbReference>
<dbReference type="EMBL" id="LUGH01000064">
    <property type="protein sequence ID" value="OBZ90086.1"/>
    <property type="molecule type" value="Genomic_DNA"/>
</dbReference>
<reference evidence="2 3" key="1">
    <citation type="submission" date="2016-03" db="EMBL/GenBank/DDBJ databases">
        <title>Choanephora cucurbitarum.</title>
        <authorList>
            <person name="Min B."/>
            <person name="Park H."/>
            <person name="Park J.-H."/>
            <person name="Shin H.-D."/>
            <person name="Choi I.-G."/>
        </authorList>
    </citation>
    <scope>NUCLEOTIDE SEQUENCE [LARGE SCALE GENOMIC DNA]</scope>
    <source>
        <strain evidence="2 3">KUS-F28377</strain>
    </source>
</reference>
<dbReference type="SUPFAM" id="SSF81383">
    <property type="entry name" value="F-box domain"/>
    <property type="match status" value="1"/>
</dbReference>
<dbReference type="AlphaFoldDB" id="A0A1C7NNP9"/>
<dbReference type="InterPro" id="IPR001810">
    <property type="entry name" value="F-box_dom"/>
</dbReference>
<feature type="domain" description="F-box" evidence="1">
    <location>
        <begin position="1"/>
        <end position="45"/>
    </location>
</feature>
<proteinExistence type="predicted"/>
<dbReference type="Proteomes" id="UP000093000">
    <property type="component" value="Unassembled WGS sequence"/>
</dbReference>
<dbReference type="Pfam" id="PF12937">
    <property type="entry name" value="F-box-like"/>
    <property type="match status" value="1"/>
</dbReference>
<dbReference type="PROSITE" id="PS50181">
    <property type="entry name" value="FBOX"/>
    <property type="match status" value="1"/>
</dbReference>
<dbReference type="InParanoid" id="A0A1C7NNP9"/>
<name>A0A1C7NNP9_9FUNG</name>
<accession>A0A1C7NNP9</accession>
<evidence type="ECO:0000313" key="2">
    <source>
        <dbReference type="EMBL" id="OBZ90086.1"/>
    </source>
</evidence>
<dbReference type="Gene3D" id="1.20.1280.50">
    <property type="match status" value="1"/>
</dbReference>
<protein>
    <recommendedName>
        <fullName evidence="1">F-box domain-containing protein</fullName>
    </recommendedName>
</protein>
<keyword evidence="3" id="KW-1185">Reference proteome</keyword>
<organism evidence="2 3">
    <name type="scientific">Choanephora cucurbitarum</name>
    <dbReference type="NCBI Taxonomy" id="101091"/>
    <lineage>
        <taxon>Eukaryota</taxon>
        <taxon>Fungi</taxon>
        <taxon>Fungi incertae sedis</taxon>
        <taxon>Mucoromycota</taxon>
        <taxon>Mucoromycotina</taxon>
        <taxon>Mucoromycetes</taxon>
        <taxon>Mucorales</taxon>
        <taxon>Mucorineae</taxon>
        <taxon>Choanephoraceae</taxon>
        <taxon>Choanephoroideae</taxon>
        <taxon>Choanephora</taxon>
    </lineage>
</organism>
<gene>
    <name evidence="2" type="ORF">A0J61_01854</name>
</gene>
<sequence length="581" mass="67652">MFWAYLPSELLQAIFSYLARRELVQCQLVCLDWSRMAQQALYKDVRIESSHQLSFFIDAISTSDTRPGHHLRKLYLNCCFDHELTSTLDMLTEHSTYIEQLELTVASEFFWHRLIEERKRGQWKHLKMIEFSLSRPQLMLYYEAILVTQDTIESLMICDSFFSQYPAVSLDTFARAKKLTLIKSTEMSLQELNQAVDALPQLTNLAVKSSPQFSDMHHVIHQDNSTLGWRPAEKLVRLQADLFQCTNETFLFIIEKFPNLRHISIDFLNTPTLPSLDLEIMNRFTDYLCHLDSFHVRQLVAKDLVDLMVMMIRKLGKRSIEFHASVDVHSNQTRFRELYLSCKKKKTDPLCKPEVNLSIRNKNRLLPLATILDKIGSFVTNFRLYNVSTSPICFVSKDTSQPHVTDPHYLSDILERCPQLTKLKLNEVKLIASDFKGDHPLDTLILNRCAYSPLILYQLSRQLPNLKHAIVSCSEIVDPCTFNPVSTASFFHIHMPYTSFDTFEFTRLSSRIIHSYMFLKLTTAQKTSFFKYDKKNAIQATEEEYEASIRNDTTHTIHIHCRSIALIQLSDFGHHVYHKII</sequence>
<dbReference type="OrthoDB" id="2268999at2759"/>
<evidence type="ECO:0000313" key="3">
    <source>
        <dbReference type="Proteomes" id="UP000093000"/>
    </source>
</evidence>